<dbReference type="AlphaFoldDB" id="A5EVY4"/>
<evidence type="ECO:0000256" key="1">
    <source>
        <dbReference type="ARBA" id="ARBA00004141"/>
    </source>
</evidence>
<dbReference type="HOGENOM" id="CLU_015263_6_0_6"/>
<dbReference type="CDD" id="cd01034">
    <property type="entry name" value="EriC_like"/>
    <property type="match status" value="1"/>
</dbReference>
<name>A5EVY4_DICNV</name>
<evidence type="ECO:0000256" key="6">
    <source>
        <dbReference type="ARBA" id="ARBA00023136"/>
    </source>
</evidence>
<dbReference type="EMBL" id="CP000513">
    <property type="protein sequence ID" value="ABQ13831.1"/>
    <property type="molecule type" value="Genomic_DNA"/>
</dbReference>
<dbReference type="PRINTS" id="PR00762">
    <property type="entry name" value="CLCHANNEL"/>
</dbReference>
<dbReference type="STRING" id="246195.DNO_0396"/>
<keyword evidence="12" id="KW-1185">Reference proteome</keyword>
<evidence type="ECO:0000256" key="4">
    <source>
        <dbReference type="ARBA" id="ARBA00022989"/>
    </source>
</evidence>
<keyword evidence="3 10" id="KW-0812">Transmembrane</keyword>
<proteinExistence type="predicted"/>
<evidence type="ECO:0000256" key="9">
    <source>
        <dbReference type="ARBA" id="ARBA00023303"/>
    </source>
</evidence>
<keyword evidence="5" id="KW-0406">Ion transport</keyword>
<dbReference type="KEGG" id="dno:DNO_0396"/>
<sequence length="428" mass="46582">MTMNWIPQPRQLVCRFYRFCLRIIFLAGGAFVVTLTILSFAFAARWATNTHRWLIAQNPYISAVLLPFGLVAILYLTKHFAPQTAGSGVPQVIASIHQPEHSALFLAHTTLLKIPLTALGMLCGASIGRQGPSIHVGAAVMFAWHRFWHSKLISEQQCLLIGAGCGLATAFNAPLAGIVFILEELGRAKTLRWRQLECVFLTIALAAGFYGFFIDFAPYFPQFSAEKIIDNAFIGALVCALVCGVGGGLFALVLGRGKNFLFPESWRAFFCRHPYFWAFFCGVVLTVLGLFYQGQTYGSGEFLIPQLLTPEYDDAPTLALGKWLASVVSYWVGIAGGIFVPCLSTGAVIGKTLAQIGQITAAAPWILCGMAAFLAAATQSPLTAAVVVMEMTGCPANFVYLLPSCLVANLISRRIFPVPFYHFCAARL</sequence>
<evidence type="ECO:0000313" key="12">
    <source>
        <dbReference type="Proteomes" id="UP000000248"/>
    </source>
</evidence>
<protein>
    <submittedName>
        <fullName evidence="11">Voltage-gated chloride channel protein</fullName>
    </submittedName>
</protein>
<dbReference type="InterPro" id="IPR014743">
    <property type="entry name" value="Cl-channel_core"/>
</dbReference>
<dbReference type="Gene3D" id="1.10.3080.10">
    <property type="entry name" value="Clc chloride channel"/>
    <property type="match status" value="1"/>
</dbReference>
<feature type="transmembrane region" description="Helical" evidence="10">
    <location>
        <begin position="328"/>
        <end position="349"/>
    </location>
</feature>
<dbReference type="SUPFAM" id="SSF81340">
    <property type="entry name" value="Clc chloride channel"/>
    <property type="match status" value="1"/>
</dbReference>
<keyword evidence="2" id="KW-0813">Transport</keyword>
<dbReference type="PANTHER" id="PTHR43427">
    <property type="entry name" value="CHLORIDE CHANNEL PROTEIN CLC-E"/>
    <property type="match status" value="1"/>
</dbReference>
<dbReference type="eggNOG" id="COG0038">
    <property type="taxonomic scope" value="Bacteria"/>
</dbReference>
<feature type="transmembrane region" description="Helical" evidence="10">
    <location>
        <begin position="232"/>
        <end position="254"/>
    </location>
</feature>
<accession>A5EVY4</accession>
<dbReference type="PANTHER" id="PTHR43427:SF6">
    <property type="entry name" value="CHLORIDE CHANNEL PROTEIN CLC-E"/>
    <property type="match status" value="1"/>
</dbReference>
<dbReference type="GO" id="GO:0034707">
    <property type="term" value="C:chloride channel complex"/>
    <property type="evidence" value="ECO:0007669"/>
    <property type="project" value="UniProtKB-KW"/>
</dbReference>
<dbReference type="GO" id="GO:0005254">
    <property type="term" value="F:chloride channel activity"/>
    <property type="evidence" value="ECO:0007669"/>
    <property type="project" value="UniProtKB-KW"/>
</dbReference>
<organism evidence="11 12">
    <name type="scientific">Dichelobacter nodosus (strain VCS1703A)</name>
    <dbReference type="NCBI Taxonomy" id="246195"/>
    <lineage>
        <taxon>Bacteria</taxon>
        <taxon>Pseudomonadati</taxon>
        <taxon>Pseudomonadota</taxon>
        <taxon>Gammaproteobacteria</taxon>
        <taxon>Cardiobacteriales</taxon>
        <taxon>Cardiobacteriaceae</taxon>
        <taxon>Dichelobacter</taxon>
    </lineage>
</organism>
<comment type="subcellular location">
    <subcellularLocation>
        <location evidence="1">Membrane</location>
        <topology evidence="1">Multi-pass membrane protein</topology>
    </subcellularLocation>
</comment>
<keyword evidence="6 10" id="KW-0472">Membrane</keyword>
<evidence type="ECO:0000313" key="11">
    <source>
        <dbReference type="EMBL" id="ABQ13831.1"/>
    </source>
</evidence>
<dbReference type="OrthoDB" id="9767361at2"/>
<feature type="transmembrane region" description="Helical" evidence="10">
    <location>
        <begin position="59"/>
        <end position="77"/>
    </location>
</feature>
<dbReference type="InterPro" id="IPR050368">
    <property type="entry name" value="ClC-type_chloride_channel"/>
</dbReference>
<evidence type="ECO:0000256" key="10">
    <source>
        <dbReference type="SAM" id="Phobius"/>
    </source>
</evidence>
<feature type="transmembrane region" description="Helical" evidence="10">
    <location>
        <begin position="384"/>
        <end position="411"/>
    </location>
</feature>
<dbReference type="Proteomes" id="UP000000248">
    <property type="component" value="Chromosome"/>
</dbReference>
<keyword evidence="7" id="KW-0869">Chloride channel</keyword>
<feature type="transmembrane region" description="Helical" evidence="10">
    <location>
        <begin position="198"/>
        <end position="220"/>
    </location>
</feature>
<evidence type="ECO:0000256" key="8">
    <source>
        <dbReference type="ARBA" id="ARBA00023214"/>
    </source>
</evidence>
<evidence type="ECO:0000256" key="2">
    <source>
        <dbReference type="ARBA" id="ARBA00022448"/>
    </source>
</evidence>
<evidence type="ECO:0000256" key="5">
    <source>
        <dbReference type="ARBA" id="ARBA00023065"/>
    </source>
</evidence>
<feature type="transmembrane region" description="Helical" evidence="10">
    <location>
        <begin position="361"/>
        <end position="378"/>
    </location>
</feature>
<reference evidence="11 12" key="1">
    <citation type="journal article" date="2007" name="Nat. Biotechnol.">
        <title>Genome sequence and identification of candidate vaccine antigens from the animal pathogen Dichelobacter nodosus.</title>
        <authorList>
            <person name="Myers G.S."/>
            <person name="Parker D."/>
            <person name="Al-Hasani K."/>
            <person name="Kennan R.M."/>
            <person name="Seemann T."/>
            <person name="Ren Q."/>
            <person name="Badger J.H."/>
            <person name="Selengut J.D."/>
            <person name="Deboy R.T."/>
            <person name="Tettelin H."/>
            <person name="Boyce J.D."/>
            <person name="McCarl V.P."/>
            <person name="Han X."/>
            <person name="Nelson W.C."/>
            <person name="Madupu R."/>
            <person name="Mohamoud Y."/>
            <person name="Holley T."/>
            <person name="Fedorova N."/>
            <person name="Khouri H."/>
            <person name="Bottomley S.P."/>
            <person name="Whittington R.J."/>
            <person name="Adler B."/>
            <person name="Songer J.G."/>
            <person name="Rood J.I."/>
            <person name="Paulsen I.T."/>
        </authorList>
    </citation>
    <scope>NUCLEOTIDE SEQUENCE [LARGE SCALE GENOMIC DNA]</scope>
    <source>
        <strain evidence="11 12">VCS1703A</strain>
    </source>
</reference>
<dbReference type="Pfam" id="PF00654">
    <property type="entry name" value="Voltage_CLC"/>
    <property type="match status" value="1"/>
</dbReference>
<evidence type="ECO:0000256" key="7">
    <source>
        <dbReference type="ARBA" id="ARBA00023173"/>
    </source>
</evidence>
<keyword evidence="9" id="KW-0407">Ion channel</keyword>
<dbReference type="InterPro" id="IPR001807">
    <property type="entry name" value="ClC"/>
</dbReference>
<evidence type="ECO:0000256" key="3">
    <source>
        <dbReference type="ARBA" id="ARBA00022692"/>
    </source>
</evidence>
<feature type="transmembrane region" description="Helical" evidence="10">
    <location>
        <begin position="275"/>
        <end position="292"/>
    </location>
</feature>
<keyword evidence="4 10" id="KW-1133">Transmembrane helix</keyword>
<keyword evidence="8" id="KW-0868">Chloride</keyword>
<gene>
    <name evidence="11" type="ordered locus">DNO_0396</name>
</gene>
<feature type="transmembrane region" description="Helical" evidence="10">
    <location>
        <begin position="21"/>
        <end position="47"/>
    </location>
</feature>